<keyword evidence="6" id="KW-0145">Chemotaxis</keyword>
<keyword evidence="7" id="KW-1005">Bacterial flagellum biogenesis</keyword>
<evidence type="ECO:0000313" key="13">
    <source>
        <dbReference type="Proteomes" id="UP000321798"/>
    </source>
</evidence>
<dbReference type="GO" id="GO:0006935">
    <property type="term" value="P:chemotaxis"/>
    <property type="evidence" value="ECO:0007669"/>
    <property type="project" value="UniProtKB-KW"/>
</dbReference>
<dbReference type="EMBL" id="BKAL01000008">
    <property type="protein sequence ID" value="GEP69669.1"/>
    <property type="molecule type" value="Genomic_DNA"/>
</dbReference>
<keyword evidence="10" id="KW-1006">Bacterial flagellum protein export</keyword>
<proteinExistence type="inferred from homology"/>
<comment type="similarity">
    <text evidence="2">Belongs to the FliJ family.</text>
</comment>
<evidence type="ECO:0000256" key="10">
    <source>
        <dbReference type="ARBA" id="ARBA00023225"/>
    </source>
</evidence>
<gene>
    <name evidence="12" type="ORF">CSO01_23840</name>
</gene>
<evidence type="ECO:0000256" key="3">
    <source>
        <dbReference type="ARBA" id="ARBA00020392"/>
    </source>
</evidence>
<evidence type="ECO:0000256" key="4">
    <source>
        <dbReference type="ARBA" id="ARBA00022448"/>
    </source>
</evidence>
<evidence type="ECO:0000256" key="2">
    <source>
        <dbReference type="ARBA" id="ARBA00010004"/>
    </source>
</evidence>
<dbReference type="Gene3D" id="1.10.287.1700">
    <property type="match status" value="1"/>
</dbReference>
<dbReference type="GO" id="GO:0071973">
    <property type="term" value="P:bacterial-type flagellum-dependent cell motility"/>
    <property type="evidence" value="ECO:0007669"/>
    <property type="project" value="InterPro"/>
</dbReference>
<dbReference type="OrthoDB" id="4828786at2"/>
<evidence type="ECO:0000256" key="5">
    <source>
        <dbReference type="ARBA" id="ARBA00022475"/>
    </source>
</evidence>
<dbReference type="AlphaFoldDB" id="A0A512PEN1"/>
<keyword evidence="9" id="KW-0472">Membrane</keyword>
<dbReference type="GO" id="GO:0044781">
    <property type="term" value="P:bacterial-type flagellum organization"/>
    <property type="evidence" value="ECO:0007669"/>
    <property type="project" value="UniProtKB-KW"/>
</dbReference>
<keyword evidence="13" id="KW-1185">Reference proteome</keyword>
<dbReference type="Pfam" id="PF02050">
    <property type="entry name" value="FliJ"/>
    <property type="match status" value="1"/>
</dbReference>
<evidence type="ECO:0000256" key="6">
    <source>
        <dbReference type="ARBA" id="ARBA00022500"/>
    </source>
</evidence>
<comment type="subcellular location">
    <subcellularLocation>
        <location evidence="1">Cell membrane</location>
        <topology evidence="1">Peripheral membrane protein</topology>
        <orientation evidence="1">Cytoplasmic side</orientation>
    </subcellularLocation>
</comment>
<evidence type="ECO:0000256" key="8">
    <source>
        <dbReference type="ARBA" id="ARBA00022927"/>
    </source>
</evidence>
<evidence type="ECO:0000256" key="9">
    <source>
        <dbReference type="ARBA" id="ARBA00023136"/>
    </source>
</evidence>
<accession>A0A512PEN1</accession>
<dbReference type="GO" id="GO:0009288">
    <property type="term" value="C:bacterial-type flagellum"/>
    <property type="evidence" value="ECO:0007669"/>
    <property type="project" value="InterPro"/>
</dbReference>
<dbReference type="Proteomes" id="UP000321798">
    <property type="component" value="Unassembled WGS sequence"/>
</dbReference>
<evidence type="ECO:0000256" key="11">
    <source>
        <dbReference type="SAM" id="MobiDB-lite"/>
    </source>
</evidence>
<evidence type="ECO:0000256" key="7">
    <source>
        <dbReference type="ARBA" id="ARBA00022795"/>
    </source>
</evidence>
<sequence>MSRVFPLAGLLRLRGMVEDRAAAELAGAHSRHDHAQTRALETEAMLRGAAMPDGVDLPSWRAVTASRIALGALLVEREDDVTRALGDVDVRTQAWSHARKETRALERLAERHEETVRIEENRAEQIVLDEVASRSTGADALKPGEREDTT</sequence>
<dbReference type="RefSeq" id="WP_146953437.1">
    <property type="nucleotide sequence ID" value="NZ_BAABBJ010000001.1"/>
</dbReference>
<evidence type="ECO:0000313" key="12">
    <source>
        <dbReference type="EMBL" id="GEP69669.1"/>
    </source>
</evidence>
<dbReference type="InterPro" id="IPR012823">
    <property type="entry name" value="Flagell_FliJ"/>
</dbReference>
<organism evidence="12 13">
    <name type="scientific">Cellulomonas soli</name>
    <dbReference type="NCBI Taxonomy" id="931535"/>
    <lineage>
        <taxon>Bacteria</taxon>
        <taxon>Bacillati</taxon>
        <taxon>Actinomycetota</taxon>
        <taxon>Actinomycetes</taxon>
        <taxon>Micrococcales</taxon>
        <taxon>Cellulomonadaceae</taxon>
        <taxon>Cellulomonas</taxon>
    </lineage>
</organism>
<dbReference type="InterPro" id="IPR053716">
    <property type="entry name" value="Flag_assembly_chemotaxis_eff"/>
</dbReference>
<comment type="caution">
    <text evidence="12">The sequence shown here is derived from an EMBL/GenBank/DDBJ whole genome shotgun (WGS) entry which is preliminary data.</text>
</comment>
<reference evidence="12 13" key="1">
    <citation type="submission" date="2019-07" db="EMBL/GenBank/DDBJ databases">
        <title>Whole genome shotgun sequence of Cellulomonas soli NBRC 109434.</title>
        <authorList>
            <person name="Hosoyama A."/>
            <person name="Uohara A."/>
            <person name="Ohji S."/>
            <person name="Ichikawa N."/>
        </authorList>
    </citation>
    <scope>NUCLEOTIDE SEQUENCE [LARGE SCALE GENOMIC DNA]</scope>
    <source>
        <strain evidence="12 13">NBRC 109434</strain>
    </source>
</reference>
<keyword evidence="5" id="KW-1003">Cell membrane</keyword>
<feature type="region of interest" description="Disordered" evidence="11">
    <location>
        <begin position="130"/>
        <end position="150"/>
    </location>
</feature>
<evidence type="ECO:0000256" key="1">
    <source>
        <dbReference type="ARBA" id="ARBA00004413"/>
    </source>
</evidence>
<keyword evidence="8" id="KW-0653">Protein transport</keyword>
<dbReference type="GO" id="GO:0015031">
    <property type="term" value="P:protein transport"/>
    <property type="evidence" value="ECO:0007669"/>
    <property type="project" value="UniProtKB-KW"/>
</dbReference>
<protein>
    <recommendedName>
        <fullName evidence="3">Flagellar FliJ protein</fullName>
    </recommendedName>
</protein>
<keyword evidence="4" id="KW-0813">Transport</keyword>
<name>A0A512PEN1_9CELL</name>
<dbReference type="GO" id="GO:0005886">
    <property type="term" value="C:plasma membrane"/>
    <property type="evidence" value="ECO:0007669"/>
    <property type="project" value="UniProtKB-SubCell"/>
</dbReference>
<dbReference type="NCBIfam" id="TIGR02473">
    <property type="entry name" value="flagell_FliJ"/>
    <property type="match status" value="1"/>
</dbReference>